<accession>A0A3P1XN77</accession>
<name>A0A3P1XN77_TANFO</name>
<dbReference type="InterPro" id="IPR055270">
    <property type="entry name" value="Glyco_tran_10_C"/>
</dbReference>
<comment type="caution">
    <text evidence="2">The sequence shown here is derived from an EMBL/GenBank/DDBJ whole genome shotgun (WGS) entry which is preliminary data.</text>
</comment>
<reference evidence="2 3" key="1">
    <citation type="submission" date="2018-11" db="EMBL/GenBank/DDBJ databases">
        <title>Genomes From Bacteria Associated with the Canine Oral Cavity: a Test Case for Automated Genome-Based Taxonomic Assignment.</title>
        <authorList>
            <person name="Coil D.A."/>
            <person name="Jospin G."/>
            <person name="Darling A.E."/>
            <person name="Wallis C."/>
            <person name="Davis I.J."/>
            <person name="Harris S."/>
            <person name="Eisen J.A."/>
            <person name="Holcombe L.J."/>
            <person name="O'Flynn C."/>
        </authorList>
    </citation>
    <scope>NUCLEOTIDE SEQUENCE [LARGE SCALE GENOMIC DNA]</scope>
    <source>
        <strain evidence="2 3">OH2617_COT-023</strain>
    </source>
</reference>
<dbReference type="Gene3D" id="3.40.50.11660">
    <property type="entry name" value="Glycosyl transferase family 10, C-terminal domain"/>
    <property type="match status" value="1"/>
</dbReference>
<sequence>MLVCRQYTVFQPFIITLIVLKNKIRVYATCFWQSDDLLYNDLTLYGFGKAEWKNIEFVTDNSFDIAVILTSPHENHRSFVPEKAVTFFTEPPASPHHKKTTKNACPMYLPLPWCFHSQHKEEVLSTSHNIKKSKFLSAVTSELCWLEGHQKRLSFLFHLDAIFAQGLDIFGRKQTGQIFSQFKNYRSELTDKYDGLIPYRYHFAGENSFIPDYFTEKILDPILAECLCFYDGCTNIAAYLDHRAFIKIDVTNIQNSIDTIIRSIKNKEYFKRREFIVKEKRRILTELNPLNIIWATLNGKDLSKQFKL</sequence>
<dbReference type="InterPro" id="IPR038577">
    <property type="entry name" value="GT10-like_C_sf"/>
</dbReference>
<evidence type="ECO:0000259" key="1">
    <source>
        <dbReference type="Pfam" id="PF00852"/>
    </source>
</evidence>
<dbReference type="SUPFAM" id="SSF53756">
    <property type="entry name" value="UDP-Glycosyltransferase/glycogen phosphorylase"/>
    <property type="match status" value="1"/>
</dbReference>
<dbReference type="Proteomes" id="UP000278609">
    <property type="component" value="Unassembled WGS sequence"/>
</dbReference>
<dbReference type="Pfam" id="PF00852">
    <property type="entry name" value="Glyco_transf_10"/>
    <property type="match status" value="1"/>
</dbReference>
<dbReference type="AlphaFoldDB" id="A0A3P1XN77"/>
<proteinExistence type="predicted"/>
<dbReference type="OrthoDB" id="9791032at2"/>
<protein>
    <recommendedName>
        <fullName evidence="1">Fucosyltransferase C-terminal domain-containing protein</fullName>
    </recommendedName>
</protein>
<evidence type="ECO:0000313" key="3">
    <source>
        <dbReference type="Proteomes" id="UP000278609"/>
    </source>
</evidence>
<dbReference type="EMBL" id="RQYS01000041">
    <property type="protein sequence ID" value="RRD59508.1"/>
    <property type="molecule type" value="Genomic_DNA"/>
</dbReference>
<organism evidence="2 3">
    <name type="scientific">Tannerella forsythia</name>
    <name type="common">Bacteroides forsythus</name>
    <dbReference type="NCBI Taxonomy" id="28112"/>
    <lineage>
        <taxon>Bacteria</taxon>
        <taxon>Pseudomonadati</taxon>
        <taxon>Bacteroidota</taxon>
        <taxon>Bacteroidia</taxon>
        <taxon>Bacteroidales</taxon>
        <taxon>Tannerellaceae</taxon>
        <taxon>Tannerella</taxon>
    </lineage>
</organism>
<feature type="domain" description="Fucosyltransferase C-terminal" evidence="1">
    <location>
        <begin position="147"/>
        <end position="267"/>
    </location>
</feature>
<evidence type="ECO:0000313" key="2">
    <source>
        <dbReference type="EMBL" id="RRD59508.1"/>
    </source>
</evidence>
<gene>
    <name evidence="2" type="ORF">EII40_09615</name>
</gene>